<gene>
    <name evidence="10" type="primary">galT</name>
    <name evidence="14" type="ORF">AAC431_00785</name>
    <name evidence="13" type="ORF">F6H94_00910</name>
</gene>
<dbReference type="GO" id="GO:0006012">
    <property type="term" value="P:galactose metabolic process"/>
    <property type="evidence" value="ECO:0007669"/>
    <property type="project" value="UniProtKB-UniRule"/>
</dbReference>
<dbReference type="EMBL" id="JBBVUL010000001">
    <property type="protein sequence ID" value="MEL0564461.1"/>
    <property type="molecule type" value="Genomic_DNA"/>
</dbReference>
<dbReference type="PANTHER" id="PTHR39191:SF1">
    <property type="entry name" value="DUF4922 DOMAIN-CONTAINING PROTEIN"/>
    <property type="match status" value="1"/>
</dbReference>
<dbReference type="GO" id="GO:0005737">
    <property type="term" value="C:cytoplasm"/>
    <property type="evidence" value="ECO:0007669"/>
    <property type="project" value="UniProtKB-SubCell"/>
</dbReference>
<dbReference type="HAMAP" id="MF_00571">
    <property type="entry name" value="GalP_UDP_trans"/>
    <property type="match status" value="1"/>
</dbReference>
<dbReference type="Pfam" id="PF01087">
    <property type="entry name" value="GalP_UDP_transf"/>
    <property type="match status" value="1"/>
</dbReference>
<dbReference type="Proteomes" id="UP000327236">
    <property type="component" value="Unassembled WGS sequence"/>
</dbReference>
<comment type="pathway">
    <text evidence="3 10">Carbohydrate metabolism; galactose metabolism.</text>
</comment>
<keyword evidence="6 10" id="KW-0808">Transferase</keyword>
<dbReference type="Pfam" id="PF02744">
    <property type="entry name" value="GalP_UDP_tr_C"/>
    <property type="match status" value="1"/>
</dbReference>
<keyword evidence="9 10" id="KW-0119">Carbohydrate metabolism</keyword>
<feature type="domain" description="Galactose-1-phosphate uridyl transferase C-terminal" evidence="12">
    <location>
        <begin position="240"/>
        <end position="433"/>
    </location>
</feature>
<evidence type="ECO:0000313" key="14">
    <source>
        <dbReference type="EMBL" id="MEL0564461.1"/>
    </source>
</evidence>
<dbReference type="PIRSF" id="PIRSF006005">
    <property type="entry name" value="GalT_BS"/>
    <property type="match status" value="1"/>
</dbReference>
<reference evidence="13 15" key="1">
    <citation type="submission" date="2019-09" db="EMBL/GenBank/DDBJ databases">
        <title>Draft genome sequence assemblies of isolates from the urinary tract.</title>
        <authorList>
            <person name="Mores C.R."/>
            <person name="Putonti C."/>
            <person name="Wolfe A.J."/>
        </authorList>
    </citation>
    <scope>NUCLEOTIDE SEQUENCE [LARGE SCALE GENOMIC DNA]</scope>
    <source>
        <strain evidence="13 15">UMB246</strain>
    </source>
</reference>
<evidence type="ECO:0000256" key="6">
    <source>
        <dbReference type="ARBA" id="ARBA00022679"/>
    </source>
</evidence>
<dbReference type="PROSITE" id="PS01163">
    <property type="entry name" value="GAL_P_UDP_TRANSF_II"/>
    <property type="match status" value="1"/>
</dbReference>
<evidence type="ECO:0000313" key="15">
    <source>
        <dbReference type="Proteomes" id="UP000327236"/>
    </source>
</evidence>
<dbReference type="GeneID" id="31742672"/>
<evidence type="ECO:0000313" key="13">
    <source>
        <dbReference type="EMBL" id="KAA9324066.1"/>
    </source>
</evidence>
<name>A0A5N1IG09_LACJE</name>
<dbReference type="NCBIfam" id="NF003629">
    <property type="entry name" value="PRK05270.1-2"/>
    <property type="match status" value="1"/>
</dbReference>
<dbReference type="KEGG" id="lje:BUE77_03010"/>
<dbReference type="InterPro" id="IPR000766">
    <property type="entry name" value="GalP_uridyl_Trfase_II"/>
</dbReference>
<feature type="domain" description="Galactose-1-phosphate uridyl transferase N-terminal" evidence="11">
    <location>
        <begin position="18"/>
        <end position="224"/>
    </location>
</feature>
<comment type="subcellular location">
    <subcellularLocation>
        <location evidence="2 10">Cytoplasm</location>
    </subcellularLocation>
</comment>
<comment type="caution">
    <text evidence="13">The sequence shown here is derived from an EMBL/GenBank/DDBJ whole genome shotgun (WGS) entry which is preliminary data.</text>
</comment>
<dbReference type="InterPro" id="IPR005850">
    <property type="entry name" value="GalP_Utransf_C"/>
</dbReference>
<evidence type="ECO:0000256" key="5">
    <source>
        <dbReference type="ARBA" id="ARBA00022490"/>
    </source>
</evidence>
<evidence type="ECO:0000313" key="16">
    <source>
        <dbReference type="Proteomes" id="UP001385848"/>
    </source>
</evidence>
<evidence type="ECO:0000256" key="3">
    <source>
        <dbReference type="ARBA" id="ARBA00004947"/>
    </source>
</evidence>
<dbReference type="AlphaFoldDB" id="A0A5N1IG09"/>
<dbReference type="EC" id="2.7.7.12" evidence="10"/>
<dbReference type="UniPathway" id="UPA00214"/>
<dbReference type="NCBIfam" id="NF003630">
    <property type="entry name" value="PRK05270.1-3"/>
    <property type="match status" value="1"/>
</dbReference>
<evidence type="ECO:0000256" key="1">
    <source>
        <dbReference type="ARBA" id="ARBA00001107"/>
    </source>
</evidence>
<evidence type="ECO:0000256" key="10">
    <source>
        <dbReference type="HAMAP-Rule" id="MF_00571"/>
    </source>
</evidence>
<comment type="catalytic activity">
    <reaction evidence="1 10">
        <text>alpha-D-galactose 1-phosphate + UDP-alpha-D-glucose = alpha-D-glucose 1-phosphate + UDP-alpha-D-galactose</text>
        <dbReference type="Rhea" id="RHEA:13989"/>
        <dbReference type="ChEBI" id="CHEBI:58336"/>
        <dbReference type="ChEBI" id="CHEBI:58601"/>
        <dbReference type="ChEBI" id="CHEBI:58885"/>
        <dbReference type="ChEBI" id="CHEBI:66914"/>
        <dbReference type="EC" id="2.7.7.12"/>
    </reaction>
</comment>
<keyword evidence="7 10" id="KW-0548">Nucleotidyltransferase</keyword>
<dbReference type="NCBIfam" id="TIGR01239">
    <property type="entry name" value="galT_2"/>
    <property type="match status" value="1"/>
</dbReference>
<organism evidence="13 15">
    <name type="scientific">Lactobacillus jensenii</name>
    <dbReference type="NCBI Taxonomy" id="109790"/>
    <lineage>
        <taxon>Bacteria</taxon>
        <taxon>Bacillati</taxon>
        <taxon>Bacillota</taxon>
        <taxon>Bacilli</taxon>
        <taxon>Lactobacillales</taxon>
        <taxon>Lactobacillaceae</taxon>
        <taxon>Lactobacillus</taxon>
    </lineage>
</organism>
<comment type="similarity">
    <text evidence="4 10">Belongs to the galactose-1-phosphate uridylyltransferase type 2 family.</text>
</comment>
<keyword evidence="16" id="KW-1185">Reference proteome</keyword>
<dbReference type="PANTHER" id="PTHR39191">
    <property type="entry name" value="GALACTOSE-1-PHOSPHATE URIDYLYLTRANSFERASE"/>
    <property type="match status" value="1"/>
</dbReference>
<dbReference type="NCBIfam" id="NF003633">
    <property type="entry name" value="PRK05270.2-2"/>
    <property type="match status" value="1"/>
</dbReference>
<accession>A0A5N1IG09</accession>
<dbReference type="OrthoDB" id="2293at2"/>
<keyword evidence="8 10" id="KW-0299">Galactose metabolism</keyword>
<protein>
    <recommendedName>
        <fullName evidence="10">Galactose-1-phosphate uridylyltransferase</fullName>
        <shortName evidence="10">Gal-1-P uridylyltransferase</shortName>
        <ecNumber evidence="10">2.7.7.12</ecNumber>
    </recommendedName>
    <alternativeName>
        <fullName evidence="10">UDP-glucose--hexose-1-phosphate uridylyltransferase</fullName>
    </alternativeName>
</protein>
<keyword evidence="5 10" id="KW-0963">Cytoplasm</keyword>
<dbReference type="RefSeq" id="WP_006585023.1">
    <property type="nucleotide sequence ID" value="NZ_CATOUV010000001.1"/>
</dbReference>
<evidence type="ECO:0000259" key="12">
    <source>
        <dbReference type="Pfam" id="PF02744"/>
    </source>
</evidence>
<evidence type="ECO:0000256" key="2">
    <source>
        <dbReference type="ARBA" id="ARBA00004496"/>
    </source>
</evidence>
<reference evidence="14 16" key="2">
    <citation type="submission" date="2024-04" db="EMBL/GenBank/DDBJ databases">
        <title>Three lactobacilli isolated from voided urine samples from females with type 2 diabetes.</title>
        <authorList>
            <person name="Kula A."/>
            <person name="Stegman N."/>
            <person name="Putonti C."/>
        </authorList>
    </citation>
    <scope>NUCLEOTIDE SEQUENCE [LARGE SCALE GENOMIC DNA]</scope>
    <source>
        <strain evidence="14 16">1855</strain>
    </source>
</reference>
<dbReference type="InterPro" id="IPR023425">
    <property type="entry name" value="GalP_uridyl_Trfase_II_CS"/>
</dbReference>
<evidence type="ECO:0000259" key="11">
    <source>
        <dbReference type="Pfam" id="PF01087"/>
    </source>
</evidence>
<dbReference type="EMBL" id="VYWW01000003">
    <property type="protein sequence ID" value="KAA9324066.1"/>
    <property type="molecule type" value="Genomic_DNA"/>
</dbReference>
<proteinExistence type="inferred from homology"/>
<evidence type="ECO:0000256" key="7">
    <source>
        <dbReference type="ARBA" id="ARBA00022695"/>
    </source>
</evidence>
<sequence length="486" mass="54689">MTAIEKQIELILSLNPNYSEMDKIYLTNHLLSLVGDEALNLPAAEDFLKNLDSLVEVAVTNKKIADTLSAKQILEAQIMDLATPSPSQVNHVFWDKYQAGAKRATDWFFNLSKANNYIQTRAIAKNIVFPAKTEYGDLEITINMSKPEKDPKDIAAAAKLKNAGYPACALCMETEGYAGRNNFAARANHRIIRFLLGGKVWGFQYSPYAYFNEHAIFLDEKHEPMVINQTTFSNLLAIIDMFPEYFVGSNADLPIVGGSMLSHEHYQGGRHVFPMAKAKIETELNLSDYPDVKAGIVKWPMSVIRLVSSDKGELINAAEHIRKIWANYTDEKVNVRAVTNGIKHHTITPIAQKVAGKYQLDLVLRDNQTSDKYPDGIFHPHADVQHIKKENIGLIEVMGRAILPARLKSELNEVKKYLLNQPNQLNPIHKTWADELSQEYSWNETNADAQLQVAVGKVFARVLEDAGVFKRDKVGMAAFKRFCEKI</sequence>
<dbReference type="Proteomes" id="UP001385848">
    <property type="component" value="Unassembled WGS sequence"/>
</dbReference>
<evidence type="ECO:0000256" key="4">
    <source>
        <dbReference type="ARBA" id="ARBA00008706"/>
    </source>
</evidence>
<dbReference type="InterPro" id="IPR005849">
    <property type="entry name" value="GalP_Utransf_N"/>
</dbReference>
<dbReference type="GO" id="GO:0008108">
    <property type="term" value="F:UDP-glucose:hexose-1-phosphate uridylyltransferase activity"/>
    <property type="evidence" value="ECO:0007669"/>
    <property type="project" value="UniProtKB-UniRule"/>
</dbReference>
<evidence type="ECO:0000256" key="9">
    <source>
        <dbReference type="ARBA" id="ARBA00023277"/>
    </source>
</evidence>
<evidence type="ECO:0000256" key="8">
    <source>
        <dbReference type="ARBA" id="ARBA00023144"/>
    </source>
</evidence>